<organism evidence="1 2">
    <name type="scientific">Ambrosiozyma monospora</name>
    <name type="common">Yeast</name>
    <name type="synonym">Endomycopsis monosporus</name>
    <dbReference type="NCBI Taxonomy" id="43982"/>
    <lineage>
        <taxon>Eukaryota</taxon>
        <taxon>Fungi</taxon>
        <taxon>Dikarya</taxon>
        <taxon>Ascomycota</taxon>
        <taxon>Saccharomycotina</taxon>
        <taxon>Pichiomycetes</taxon>
        <taxon>Pichiales</taxon>
        <taxon>Pichiaceae</taxon>
        <taxon>Ambrosiozyma</taxon>
    </lineage>
</organism>
<dbReference type="EMBL" id="BSXS01001706">
    <property type="protein sequence ID" value="GME76998.1"/>
    <property type="molecule type" value="Genomic_DNA"/>
</dbReference>
<evidence type="ECO:0000313" key="2">
    <source>
        <dbReference type="Proteomes" id="UP001165064"/>
    </source>
</evidence>
<keyword evidence="2" id="KW-1185">Reference proteome</keyword>
<gene>
    <name evidence="1" type="ORF">Amon02_000285600</name>
</gene>
<accession>A0ACB5SYM8</accession>
<reference evidence="1" key="1">
    <citation type="submission" date="2023-04" db="EMBL/GenBank/DDBJ databases">
        <title>Ambrosiozyma monospora NBRC 10751.</title>
        <authorList>
            <person name="Ichikawa N."/>
            <person name="Sato H."/>
            <person name="Tonouchi N."/>
        </authorList>
    </citation>
    <scope>NUCLEOTIDE SEQUENCE</scope>
    <source>
        <strain evidence="1">NBRC 10751</strain>
    </source>
</reference>
<comment type="caution">
    <text evidence="1">The sequence shown here is derived from an EMBL/GenBank/DDBJ whole genome shotgun (WGS) entry which is preliminary data.</text>
</comment>
<sequence length="185" mass="20382">MGDLLDVLLSKDPFKPISKVVSHNGMDSLYSTVPIPLEDDKKKKVRFEFSKDDHGIVPNSLLKGKPSGRGATAGGSTYVVCCTVEFVKLLDMNNLAKYTRLQGNTDDPSPYVVALNVFLEYQIAKTPNVFTAGRNRFFFVDAPQKFQPFQRGLYIASGYFASITPVFDKVLVSIRSVAGAFGQES</sequence>
<name>A0ACB5SYM8_AMBMO</name>
<protein>
    <submittedName>
        <fullName evidence="1">Unnamed protein product</fullName>
    </submittedName>
</protein>
<dbReference type="Proteomes" id="UP001165064">
    <property type="component" value="Unassembled WGS sequence"/>
</dbReference>
<proteinExistence type="predicted"/>
<evidence type="ECO:0000313" key="1">
    <source>
        <dbReference type="EMBL" id="GME76998.1"/>
    </source>
</evidence>